<gene>
    <name evidence="2" type="ORF">GCM10007173_32060</name>
</gene>
<accession>A0ABQ2DRX1</accession>
<comment type="caution">
    <text evidence="2">The sequence shown here is derived from an EMBL/GenBank/DDBJ whole genome shotgun (WGS) entry which is preliminary data.</text>
</comment>
<dbReference type="Pfam" id="PF13692">
    <property type="entry name" value="Glyco_trans_1_4"/>
    <property type="match status" value="1"/>
</dbReference>
<name>A0ABQ2DRX1_9MICC</name>
<dbReference type="InterPro" id="IPR050194">
    <property type="entry name" value="Glycosyltransferase_grp1"/>
</dbReference>
<dbReference type="EMBL" id="BMKX01000010">
    <property type="protein sequence ID" value="GGJ70815.1"/>
    <property type="molecule type" value="Genomic_DNA"/>
</dbReference>
<dbReference type="SUPFAM" id="SSF53756">
    <property type="entry name" value="UDP-Glycosyltransferase/glycogen phosphorylase"/>
    <property type="match status" value="1"/>
</dbReference>
<dbReference type="Gene3D" id="3.40.50.2000">
    <property type="entry name" value="Glycogen Phosphorylase B"/>
    <property type="match status" value="2"/>
</dbReference>
<dbReference type="PANTHER" id="PTHR45947">
    <property type="entry name" value="SULFOQUINOVOSYL TRANSFERASE SQD2"/>
    <property type="match status" value="1"/>
</dbReference>
<sequence length="420" mass="45366">MKILVYPHDMNMGGSQLNAIELAAAVKDLGHTVIIAGQNGSLVGKVEDLGVEFIELPDPGRRPSPRVIEALERIAIEHEIDIIHGYEWPPSLEAEIACLRLDSVAVSTVLSMSVAPFIPVSTPLLVGTEQIASTERTFGRSEVALMEPPIDTALNRPGLELPVDLMSDLWGIHGHGLTIAIVSRLAHEMKLEGILAAIEVVGNMRGSVPVQLVITGNGPAVEVVEAAVAEANLRAGELRVVMTGELEDPRWVYAKADIVLGMGGSILRAMAFGKPVIVQGEAGFWQVLNQNSLKDFLWQGWYGAGSGSEQGEKALVQQLRPLIEDAALRSTLGKLSLSVVTERFSLVASARRQIDFYNQVLKTRERRKFTLDHAFAAARFAQYKAARLGARIRGTSTADDFNAKATLGTKNAVTTSQVRA</sequence>
<dbReference type="PANTHER" id="PTHR45947:SF3">
    <property type="entry name" value="SULFOQUINOVOSYL TRANSFERASE SQD2"/>
    <property type="match status" value="1"/>
</dbReference>
<evidence type="ECO:0000256" key="1">
    <source>
        <dbReference type="ARBA" id="ARBA00021292"/>
    </source>
</evidence>
<proteinExistence type="predicted"/>
<organism evidence="2 3">
    <name type="scientific">Glutamicibacter ardleyensis</name>
    <dbReference type="NCBI Taxonomy" id="225894"/>
    <lineage>
        <taxon>Bacteria</taxon>
        <taxon>Bacillati</taxon>
        <taxon>Actinomycetota</taxon>
        <taxon>Actinomycetes</taxon>
        <taxon>Micrococcales</taxon>
        <taxon>Micrococcaceae</taxon>
        <taxon>Glutamicibacter</taxon>
    </lineage>
</organism>
<dbReference type="CDD" id="cd03801">
    <property type="entry name" value="GT4_PimA-like"/>
    <property type="match status" value="1"/>
</dbReference>
<protein>
    <recommendedName>
        <fullName evidence="1">D-inositol 3-phosphate glycosyltransferase</fullName>
    </recommendedName>
</protein>
<reference evidence="3" key="1">
    <citation type="journal article" date="2019" name="Int. J. Syst. Evol. Microbiol.">
        <title>The Global Catalogue of Microorganisms (GCM) 10K type strain sequencing project: providing services to taxonomists for standard genome sequencing and annotation.</title>
        <authorList>
            <consortium name="The Broad Institute Genomics Platform"/>
            <consortium name="The Broad Institute Genome Sequencing Center for Infectious Disease"/>
            <person name="Wu L."/>
            <person name="Ma J."/>
        </authorList>
    </citation>
    <scope>NUCLEOTIDE SEQUENCE [LARGE SCALE GENOMIC DNA]</scope>
    <source>
        <strain evidence="3">CGMCC 1.3685</strain>
    </source>
</reference>
<keyword evidence="3" id="KW-1185">Reference proteome</keyword>
<dbReference type="GeneID" id="303305539"/>
<evidence type="ECO:0000313" key="3">
    <source>
        <dbReference type="Proteomes" id="UP000606115"/>
    </source>
</evidence>
<dbReference type="RefSeq" id="WP_188687102.1">
    <property type="nucleotide sequence ID" value="NZ_BMKX01000010.1"/>
</dbReference>
<dbReference type="Proteomes" id="UP000606115">
    <property type="component" value="Unassembled WGS sequence"/>
</dbReference>
<evidence type="ECO:0000313" key="2">
    <source>
        <dbReference type="EMBL" id="GGJ70815.1"/>
    </source>
</evidence>